<accession>A0A015K1D4</accession>
<dbReference type="SUPFAM" id="SSF56112">
    <property type="entry name" value="Protein kinase-like (PK-like)"/>
    <property type="match status" value="1"/>
</dbReference>
<dbReference type="EMBL" id="JEMT01029034">
    <property type="protein sequence ID" value="EXX53221.1"/>
    <property type="molecule type" value="Genomic_DNA"/>
</dbReference>
<dbReference type="HOGENOM" id="CLU_000288_7_34_1"/>
<feature type="region of interest" description="Disordered" evidence="1">
    <location>
        <begin position="468"/>
        <end position="500"/>
    </location>
</feature>
<sequence>MVYTGCRFCLTTNIIFGYINQSQCKRCKRIERIASIDTIDFSTVSDVSGNYNIDEFLNFTKFNVVYDYVNNINKNSNPLNIYKNNFASKLKIEWIPYYRITNLKEIAEGGYGKIYKASINGSIVAIKEFLNSQDPSKYFLNEIKSLYKCYDNKFEYIIKCHGITKNLMTNKFMFIMKYANGGDLHNYLQENFTKITWKKKMHILWRISDGLQTIHEKDFIHRDFHSGNILVEIIEHIDQYLIGDLGLSQPANNTLSANEIYGVIPYVAPEIFKGAAFSKASDIYSMGMIMWELTTGCKPFANIEHDINLIYKIIDGRRPEITDDTPEDFINLIKKCWNPDPRKRPSAKKICESFDLWANMEKDVNQFNQAEEIRLELIQSKLLGPESIGKSHSKAIYTSRPLSSFISKSSSTNASMISFKQEYVTKEYEFDINDIQRPSRDFIIENSNSQQVIYTSKPLSKLISEINPSGKRNIEDETQANGVDSKHVKISDEINPESQE</sequence>
<comment type="caution">
    <text evidence="3">The sequence shown here is derived from an EMBL/GenBank/DDBJ whole genome shotgun (WGS) entry which is preliminary data.</text>
</comment>
<organism evidence="3 4">
    <name type="scientific">Rhizophagus irregularis (strain DAOM 197198w)</name>
    <name type="common">Glomus intraradices</name>
    <dbReference type="NCBI Taxonomy" id="1432141"/>
    <lineage>
        <taxon>Eukaryota</taxon>
        <taxon>Fungi</taxon>
        <taxon>Fungi incertae sedis</taxon>
        <taxon>Mucoromycota</taxon>
        <taxon>Glomeromycotina</taxon>
        <taxon>Glomeromycetes</taxon>
        <taxon>Glomerales</taxon>
        <taxon>Glomeraceae</taxon>
        <taxon>Rhizophagus</taxon>
    </lineage>
</organism>
<dbReference type="Proteomes" id="UP000022910">
    <property type="component" value="Unassembled WGS sequence"/>
</dbReference>
<gene>
    <name evidence="3" type="ORF">RirG_245980</name>
</gene>
<dbReference type="GO" id="GO:0004674">
    <property type="term" value="F:protein serine/threonine kinase activity"/>
    <property type="evidence" value="ECO:0007669"/>
    <property type="project" value="TreeGrafter"/>
</dbReference>
<proteinExistence type="predicted"/>
<reference evidence="3 4" key="1">
    <citation type="submission" date="2014-02" db="EMBL/GenBank/DDBJ databases">
        <title>Single nucleus genome sequencing reveals high similarity among nuclei of an endomycorrhizal fungus.</title>
        <authorList>
            <person name="Lin K."/>
            <person name="Geurts R."/>
            <person name="Zhang Z."/>
            <person name="Limpens E."/>
            <person name="Saunders D.G."/>
            <person name="Mu D."/>
            <person name="Pang E."/>
            <person name="Cao H."/>
            <person name="Cha H."/>
            <person name="Lin T."/>
            <person name="Zhou Q."/>
            <person name="Shang Y."/>
            <person name="Li Y."/>
            <person name="Ivanov S."/>
            <person name="Sharma T."/>
            <person name="Velzen R.V."/>
            <person name="Ruijter N.D."/>
            <person name="Aanen D.K."/>
            <person name="Win J."/>
            <person name="Kamoun S."/>
            <person name="Bisseling T."/>
            <person name="Huang S."/>
        </authorList>
    </citation>
    <scope>NUCLEOTIDE SEQUENCE [LARGE SCALE GENOMIC DNA]</scope>
    <source>
        <strain evidence="4">DAOM197198w</strain>
    </source>
</reference>
<dbReference type="AlphaFoldDB" id="A0A015K1D4"/>
<dbReference type="PRINTS" id="PR00109">
    <property type="entry name" value="TYRKINASE"/>
</dbReference>
<evidence type="ECO:0000313" key="3">
    <source>
        <dbReference type="EMBL" id="EXX53221.1"/>
    </source>
</evidence>
<name>A0A015K1D4_RHIIW</name>
<dbReference type="STRING" id="1432141.A0A015K1D4"/>
<evidence type="ECO:0000313" key="4">
    <source>
        <dbReference type="Proteomes" id="UP000022910"/>
    </source>
</evidence>
<dbReference type="Pfam" id="PF07714">
    <property type="entry name" value="PK_Tyr_Ser-Thr"/>
    <property type="match status" value="1"/>
</dbReference>
<keyword evidence="4" id="KW-1185">Reference proteome</keyword>
<dbReference type="InterPro" id="IPR001245">
    <property type="entry name" value="Ser-Thr/Tyr_kinase_cat_dom"/>
</dbReference>
<evidence type="ECO:0000259" key="2">
    <source>
        <dbReference type="PROSITE" id="PS50011"/>
    </source>
</evidence>
<dbReference type="PANTHER" id="PTHR44329">
    <property type="entry name" value="SERINE/THREONINE-PROTEIN KINASE TNNI3K-RELATED"/>
    <property type="match status" value="1"/>
</dbReference>
<dbReference type="InterPro" id="IPR051681">
    <property type="entry name" value="Ser/Thr_Kinases-Pseudokinases"/>
</dbReference>
<dbReference type="InterPro" id="IPR011009">
    <property type="entry name" value="Kinase-like_dom_sf"/>
</dbReference>
<feature type="domain" description="Protein kinase" evidence="2">
    <location>
        <begin position="100"/>
        <end position="358"/>
    </location>
</feature>
<dbReference type="InterPro" id="IPR000719">
    <property type="entry name" value="Prot_kinase_dom"/>
</dbReference>
<dbReference type="PROSITE" id="PS50011">
    <property type="entry name" value="PROTEIN_KINASE_DOM"/>
    <property type="match status" value="1"/>
</dbReference>
<protein>
    <submittedName>
        <fullName evidence="3">Mkk1p</fullName>
    </submittedName>
</protein>
<dbReference type="GO" id="GO:0005524">
    <property type="term" value="F:ATP binding"/>
    <property type="evidence" value="ECO:0007669"/>
    <property type="project" value="InterPro"/>
</dbReference>
<dbReference type="Gene3D" id="1.10.510.10">
    <property type="entry name" value="Transferase(Phosphotransferase) domain 1"/>
    <property type="match status" value="1"/>
</dbReference>
<evidence type="ECO:0000256" key="1">
    <source>
        <dbReference type="SAM" id="MobiDB-lite"/>
    </source>
</evidence>